<evidence type="ECO:0000259" key="1">
    <source>
        <dbReference type="PROSITE" id="PS51459"/>
    </source>
</evidence>
<dbReference type="Gene3D" id="1.10.3290.10">
    <property type="entry name" value="Fido-like domain"/>
    <property type="match status" value="1"/>
</dbReference>
<accession>A0A5J4W8Y7</accession>
<reference evidence="2 3" key="1">
    <citation type="submission" date="2019-03" db="EMBL/GenBank/DDBJ databases">
        <title>Single cell metagenomics reveals metabolic interactions within the superorganism composed of flagellate Streblomastix strix and complex community of Bacteroidetes bacteria on its surface.</title>
        <authorList>
            <person name="Treitli S.C."/>
            <person name="Kolisko M."/>
            <person name="Husnik F."/>
            <person name="Keeling P."/>
            <person name="Hampl V."/>
        </authorList>
    </citation>
    <scope>NUCLEOTIDE SEQUENCE [LARGE SCALE GENOMIC DNA]</scope>
    <source>
        <strain evidence="2">ST1C</strain>
    </source>
</reference>
<dbReference type="Pfam" id="PF02661">
    <property type="entry name" value="Fic"/>
    <property type="match status" value="1"/>
</dbReference>
<dbReference type="InterPro" id="IPR036597">
    <property type="entry name" value="Fido-like_dom_sf"/>
</dbReference>
<proteinExistence type="predicted"/>
<name>A0A5J4W8Y7_9EUKA</name>
<protein>
    <recommendedName>
        <fullName evidence="1">Fido domain-containing protein</fullName>
    </recommendedName>
</protein>
<dbReference type="EMBL" id="SNRW01002900">
    <property type="protein sequence ID" value="KAA6391378.1"/>
    <property type="molecule type" value="Genomic_DNA"/>
</dbReference>
<feature type="domain" description="Fido" evidence="1">
    <location>
        <begin position="314"/>
        <end position="442"/>
    </location>
</feature>
<evidence type="ECO:0000313" key="2">
    <source>
        <dbReference type="EMBL" id="KAA6391378.1"/>
    </source>
</evidence>
<gene>
    <name evidence="2" type="ORF">EZS28_013097</name>
</gene>
<dbReference type="AlphaFoldDB" id="A0A5J4W8Y7"/>
<evidence type="ECO:0000313" key="3">
    <source>
        <dbReference type="Proteomes" id="UP000324800"/>
    </source>
</evidence>
<organism evidence="2 3">
    <name type="scientific">Streblomastix strix</name>
    <dbReference type="NCBI Taxonomy" id="222440"/>
    <lineage>
        <taxon>Eukaryota</taxon>
        <taxon>Metamonada</taxon>
        <taxon>Preaxostyla</taxon>
        <taxon>Oxymonadida</taxon>
        <taxon>Streblomastigidae</taxon>
        <taxon>Streblomastix</taxon>
    </lineage>
</organism>
<comment type="caution">
    <text evidence="2">The sequence shown here is derived from an EMBL/GenBank/DDBJ whole genome shotgun (WGS) entry which is preliminary data.</text>
</comment>
<dbReference type="OrthoDB" id="439046at2759"/>
<dbReference type="PROSITE" id="PS51459">
    <property type="entry name" value="FIDO"/>
    <property type="match status" value="1"/>
</dbReference>
<sequence length="442" mass="50768">MTLDTEQTVTGYKQFIQSIQADQFIKTNGTSNQLLLANGGTADVGDFLPKHYPHAMEQMIIEPDSDIRNQGLRIMKNKANWDSFVLTGCNNDPTDSDGVWKMGSTSSQFRIQKQQDQAYDYKGLVIDFDCTQLKFNNQLVAPLPTPPVEQAIKQTLTRGIYESFVWGQVTTYNGRGYISIQVTHNNPDAMTQNPYTLFSIFNDEAKPQFTGTPFTISLNAVMFTTKNIGYPICWNGAVPIDCYIDVDGHVRINTLCQLLLPNNYCVQIKMNTYTPSESRLPVYLKQCILNSNFIEQDFIPNETVNEAVQYILDNNHPKIDELYRLLFPKRQHVFRQCNVYVSGKNNSKIISADNIGIRHELIDPHYLQELVNKANQTDDPITKFKYYLIYQRIHPHEDGNGRIGRLLFLEIYNIPLSTTLRQKQMMMLFADMRQRQKIGLNL</sequence>
<dbReference type="InterPro" id="IPR003812">
    <property type="entry name" value="Fido"/>
</dbReference>
<dbReference type="Proteomes" id="UP000324800">
    <property type="component" value="Unassembled WGS sequence"/>
</dbReference>
<dbReference type="SUPFAM" id="SSF140931">
    <property type="entry name" value="Fic-like"/>
    <property type="match status" value="1"/>
</dbReference>